<evidence type="ECO:0000313" key="8">
    <source>
        <dbReference type="Proteomes" id="UP000001296"/>
    </source>
</evidence>
<evidence type="ECO:0000256" key="3">
    <source>
        <dbReference type="ARBA" id="ARBA00022989"/>
    </source>
</evidence>
<feature type="region of interest" description="Disordered" evidence="5">
    <location>
        <begin position="12"/>
        <end position="44"/>
    </location>
</feature>
<evidence type="ECO:0000256" key="2">
    <source>
        <dbReference type="ARBA" id="ARBA00022692"/>
    </source>
</evidence>
<dbReference type="InterPro" id="IPR003339">
    <property type="entry name" value="ABC/ECF_trnsptr_transmembrane"/>
</dbReference>
<evidence type="ECO:0000256" key="4">
    <source>
        <dbReference type="ARBA" id="ARBA00023136"/>
    </source>
</evidence>
<keyword evidence="2 6" id="KW-0812">Transmembrane</keyword>
<feature type="transmembrane region" description="Helical" evidence="6">
    <location>
        <begin position="119"/>
        <end position="140"/>
    </location>
</feature>
<dbReference type="HOGENOM" id="CLU_915005_0_0_12"/>
<dbReference type="Proteomes" id="UP000001296">
    <property type="component" value="Chromosome"/>
</dbReference>
<dbReference type="EMBL" id="CP001698">
    <property type="protein sequence ID" value="ADN02389.1"/>
    <property type="molecule type" value="Genomic_DNA"/>
</dbReference>
<evidence type="ECO:0008006" key="9">
    <source>
        <dbReference type="Google" id="ProtNLM"/>
    </source>
</evidence>
<gene>
    <name evidence="7" type="ordered locus">STHERM_c14490</name>
</gene>
<reference key="1">
    <citation type="submission" date="2009-08" db="EMBL/GenBank/DDBJ databases">
        <title>The genome sequence of Spirochaeta thermophila DSM6192.</title>
        <authorList>
            <person name="Angelov A."/>
            <person name="Mientus M."/>
            <person name="Wittenberg S."/>
            <person name="Lehmann R."/>
            <person name="Liesegang H."/>
            <person name="Daniel R."/>
            <person name="Liebl W."/>
        </authorList>
    </citation>
    <scope>NUCLEOTIDE SEQUENCE</scope>
    <source>
        <strain>DSM 6192</strain>
    </source>
</reference>
<dbReference type="Pfam" id="PF02361">
    <property type="entry name" value="CbiQ"/>
    <property type="match status" value="1"/>
</dbReference>
<dbReference type="PaxDb" id="665571-STHERM_c14490"/>
<accession>E0RT93</accession>
<dbReference type="KEGG" id="sta:STHERM_c14490"/>
<feature type="transmembrane region" description="Helical" evidence="6">
    <location>
        <begin position="282"/>
        <end position="302"/>
    </location>
</feature>
<dbReference type="CDD" id="cd16914">
    <property type="entry name" value="EcfT"/>
    <property type="match status" value="1"/>
</dbReference>
<comment type="subcellular location">
    <subcellularLocation>
        <location evidence="1">Membrane</location>
        <topology evidence="1">Multi-pass membrane protein</topology>
    </subcellularLocation>
</comment>
<evidence type="ECO:0000313" key="7">
    <source>
        <dbReference type="EMBL" id="ADN02389.1"/>
    </source>
</evidence>
<sequence length="304" mass="30879">MGGDLARGVVAQGQGGQGGGDGGGAGGAGRKAGGGGGEAGDPGDLGRGEGVRDTLLFFYQPGAGVLHRVDVRSKALGFVWACVATMASGRWGLGLLGVLGVGLCVGGGVRGVWRSVRGVLVLGALVLVGRALSTEGVVVWEGWGLRATAEGLVRGAVGAGKLGLLVVWAHLFLASTPLSSFEAALAWLLSPIPGLRRLRGLIAGTLSLMLSFLPLIAHQAALIRDALSARLLSPSRRPIHSLTLLSSTLIQNLFLLAQETADALTARSYTFTPPPLPPGPSLLPPLPFLAVLTPLTVLLALLPA</sequence>
<evidence type="ECO:0000256" key="6">
    <source>
        <dbReference type="SAM" id="Phobius"/>
    </source>
</evidence>
<dbReference type="AlphaFoldDB" id="E0RT93"/>
<feature type="transmembrane region" description="Helical" evidence="6">
    <location>
        <begin position="198"/>
        <end position="217"/>
    </location>
</feature>
<name>E0RT93_WINT6</name>
<feature type="transmembrane region" description="Helical" evidence="6">
    <location>
        <begin position="152"/>
        <end position="178"/>
    </location>
</feature>
<organism evidence="7 8">
    <name type="scientific">Winmispira thermophila (strain ATCC 49972 / DSM 6192 / RI 19.B1)</name>
    <name type="common">Spirochaeta thermophila</name>
    <dbReference type="NCBI Taxonomy" id="665571"/>
    <lineage>
        <taxon>Bacteria</taxon>
        <taxon>Pseudomonadati</taxon>
        <taxon>Spirochaetota</taxon>
        <taxon>Spirochaetia</taxon>
        <taxon>Winmispirales</taxon>
        <taxon>Winmispiraceae</taxon>
        <taxon>Winmispira</taxon>
    </lineage>
</organism>
<feature type="compositionally biased region" description="Gly residues" evidence="5">
    <location>
        <begin position="13"/>
        <end position="43"/>
    </location>
</feature>
<feature type="transmembrane region" description="Helical" evidence="6">
    <location>
        <begin position="93"/>
        <end position="113"/>
    </location>
</feature>
<keyword evidence="4 6" id="KW-0472">Membrane</keyword>
<dbReference type="eggNOG" id="COG0619">
    <property type="taxonomic scope" value="Bacteria"/>
</dbReference>
<reference evidence="7 8" key="2">
    <citation type="journal article" date="2010" name="J. Bacteriol.">
        <title>Genome sequence of the polysaccharide-degrading, thermophilic anaerobe Spirochaeta thermophila DSM 6192.</title>
        <authorList>
            <person name="Angelov A."/>
            <person name="Liebl S."/>
            <person name="Ballschmiter M."/>
            <person name="Bomeke M."/>
            <person name="Lehmann R."/>
            <person name="Liesegang H."/>
            <person name="Daniel R."/>
            <person name="Liebl W."/>
        </authorList>
    </citation>
    <scope>NUCLEOTIDE SEQUENCE [LARGE SCALE GENOMIC DNA]</scope>
    <source>
        <strain evidence="8">ATCC 49972 / DSM 6192 / RI 19.B1</strain>
    </source>
</reference>
<dbReference type="GO" id="GO:0005886">
    <property type="term" value="C:plasma membrane"/>
    <property type="evidence" value="ECO:0007669"/>
    <property type="project" value="UniProtKB-ARBA"/>
</dbReference>
<evidence type="ECO:0000256" key="5">
    <source>
        <dbReference type="SAM" id="MobiDB-lite"/>
    </source>
</evidence>
<evidence type="ECO:0000256" key="1">
    <source>
        <dbReference type="ARBA" id="ARBA00004141"/>
    </source>
</evidence>
<proteinExistence type="predicted"/>
<keyword evidence="3 6" id="KW-1133">Transmembrane helix</keyword>
<protein>
    <recommendedName>
        <fullName evidence="9">Cobalt transport protein</fullName>
    </recommendedName>
</protein>